<reference evidence="1" key="1">
    <citation type="submission" date="2018-05" db="EMBL/GenBank/DDBJ databases">
        <authorList>
            <person name="Lanie J.A."/>
            <person name="Ng W.-L."/>
            <person name="Kazmierczak K.M."/>
            <person name="Andrzejewski T.M."/>
            <person name="Davidsen T.M."/>
            <person name="Wayne K.J."/>
            <person name="Tettelin H."/>
            <person name="Glass J.I."/>
            <person name="Rusch D."/>
            <person name="Podicherti R."/>
            <person name="Tsui H.-C.T."/>
            <person name="Winkler M.E."/>
        </authorList>
    </citation>
    <scope>NUCLEOTIDE SEQUENCE</scope>
</reference>
<gene>
    <name evidence="1" type="ORF">METZ01_LOCUS260837</name>
</gene>
<sequence>MYFKKNHAMAITKNEMIVGNMISPAGISSTFSAYSKNNGIIENKKI</sequence>
<proteinExistence type="predicted"/>
<name>A0A382JA68_9ZZZZ</name>
<organism evidence="1">
    <name type="scientific">marine metagenome</name>
    <dbReference type="NCBI Taxonomy" id="408172"/>
    <lineage>
        <taxon>unclassified sequences</taxon>
        <taxon>metagenomes</taxon>
        <taxon>ecological metagenomes</taxon>
    </lineage>
</organism>
<dbReference type="AlphaFoldDB" id="A0A382JA68"/>
<protein>
    <submittedName>
        <fullName evidence="1">Uncharacterized protein</fullName>
    </submittedName>
</protein>
<evidence type="ECO:0000313" key="1">
    <source>
        <dbReference type="EMBL" id="SVC07983.1"/>
    </source>
</evidence>
<accession>A0A382JA68</accession>
<dbReference type="EMBL" id="UINC01072384">
    <property type="protein sequence ID" value="SVC07983.1"/>
    <property type="molecule type" value="Genomic_DNA"/>
</dbReference>